<feature type="transmembrane region" description="Helical" evidence="10">
    <location>
        <begin position="268"/>
        <end position="290"/>
    </location>
</feature>
<keyword evidence="10" id="KW-1133">Transmembrane helix</keyword>
<dbReference type="GO" id="GO:0046872">
    <property type="term" value="F:metal ion binding"/>
    <property type="evidence" value="ECO:0007669"/>
    <property type="project" value="UniProtKB-KW"/>
</dbReference>
<comment type="catalytic activity">
    <reaction evidence="8">
        <text>4 Fe(II)-[cytochrome c] + O2 + 8 H(+)(in) = 4 Fe(III)-[cytochrome c] + 2 H2O + 4 H(+)(out)</text>
        <dbReference type="Rhea" id="RHEA:11436"/>
        <dbReference type="Rhea" id="RHEA-COMP:10350"/>
        <dbReference type="Rhea" id="RHEA-COMP:14399"/>
        <dbReference type="ChEBI" id="CHEBI:15377"/>
        <dbReference type="ChEBI" id="CHEBI:15378"/>
        <dbReference type="ChEBI" id="CHEBI:15379"/>
        <dbReference type="ChEBI" id="CHEBI:29033"/>
        <dbReference type="ChEBI" id="CHEBI:29034"/>
        <dbReference type="EC" id="7.1.1.9"/>
    </reaction>
    <physiologicalReaction direction="left-to-right" evidence="8">
        <dbReference type="Rhea" id="RHEA:11437"/>
    </physiologicalReaction>
</comment>
<feature type="domain" description="Cytochrome oxidase subunit I profile" evidence="11">
    <location>
        <begin position="11"/>
        <end position="296"/>
    </location>
</feature>
<evidence type="ECO:0000256" key="5">
    <source>
        <dbReference type="ARBA" id="ARBA00022660"/>
    </source>
</evidence>
<dbReference type="PANTHER" id="PTHR10422:SF18">
    <property type="entry name" value="CYTOCHROME C OXIDASE SUBUNIT 1"/>
    <property type="match status" value="1"/>
</dbReference>
<dbReference type="PRINTS" id="PR01165">
    <property type="entry name" value="CYCOXIDASEI"/>
</dbReference>
<evidence type="ECO:0000313" key="14">
    <source>
        <dbReference type="WBParaSite" id="TCLT_0000330101-mRNA-1"/>
    </source>
</evidence>
<comment type="subcellular location">
    <subcellularLocation>
        <location evidence="9">Mitochondrion inner membrane</location>
        <topology evidence="9">Multi-pass membrane protein</topology>
    </subcellularLocation>
</comment>
<dbReference type="WBParaSite" id="TCLT_0000330101-mRNA-1">
    <property type="protein sequence ID" value="TCLT_0000330101-mRNA-1"/>
    <property type="gene ID" value="TCLT_0000330101"/>
</dbReference>
<organism evidence="14">
    <name type="scientific">Thelazia callipaeda</name>
    <name type="common">Oriental eyeworm</name>
    <name type="synonym">Parasitic nematode</name>
    <dbReference type="NCBI Taxonomy" id="103827"/>
    <lineage>
        <taxon>Eukaryota</taxon>
        <taxon>Metazoa</taxon>
        <taxon>Ecdysozoa</taxon>
        <taxon>Nematoda</taxon>
        <taxon>Chromadorea</taxon>
        <taxon>Rhabditida</taxon>
        <taxon>Spirurina</taxon>
        <taxon>Spiruromorpha</taxon>
        <taxon>Thelazioidea</taxon>
        <taxon>Thelaziidae</taxon>
        <taxon>Thelazia</taxon>
    </lineage>
</organism>
<comment type="function">
    <text evidence="9">Component of the cytochrome c oxidase, the last enzyme in the mitochondrial electron transport chain which drives oxidative phosphorylation. The respiratory chain contains 3 multisubunit complexes succinate dehydrogenase (complex II, CII), ubiquinol-cytochrome c oxidoreductase (cytochrome b-c1 complex, complex III, CIII) and cytochrome c oxidase (complex IV, CIV), that cooperate to transfer electrons derived from NADH and succinate to molecular oxygen, creating an electrochemical gradient over the inner membrane that drives transmembrane transport and the ATP synthase. Cytochrome c oxidase is the component of the respiratory chain that catalyzes the reduction of oxygen to water. Electrons originating from reduced cytochrome c in the intermembrane space (IMS) are transferred via the dinuclear copper A center (CU(A)) of subunit 2 and heme A of subunit 1 to the active site in subunit 1, a binuclear center (BNC) formed by heme A3 and copper B (CU(B)). The BNC reduces molecular oxygen to 2 water molecules using 4 electrons from cytochrome c in the IMS and 4 protons from the mitochondrial matrix.</text>
</comment>
<dbReference type="InterPro" id="IPR036927">
    <property type="entry name" value="Cyt_c_oxase-like_su1_sf"/>
</dbReference>
<feature type="transmembrane region" description="Helical" evidence="10">
    <location>
        <begin position="28"/>
        <end position="48"/>
    </location>
</feature>
<keyword evidence="9" id="KW-0349">Heme</keyword>
<keyword evidence="5 9" id="KW-0679">Respiratory chain</keyword>
<evidence type="ECO:0000256" key="4">
    <source>
        <dbReference type="ARBA" id="ARBA00015947"/>
    </source>
</evidence>
<evidence type="ECO:0000256" key="7">
    <source>
        <dbReference type="ARBA" id="ARBA00022982"/>
    </source>
</evidence>
<dbReference type="Proteomes" id="UP000276776">
    <property type="component" value="Unassembled WGS sequence"/>
</dbReference>
<comment type="similarity">
    <text evidence="3 9">Belongs to the heme-copper respiratory oxidase family.</text>
</comment>
<dbReference type="UniPathway" id="UPA00705"/>
<name>A0A0N5CSU5_THECL</name>
<keyword evidence="9" id="KW-0999">Mitochondrion inner membrane</keyword>
<evidence type="ECO:0000256" key="9">
    <source>
        <dbReference type="RuleBase" id="RU000369"/>
    </source>
</evidence>
<keyword evidence="7 9" id="KW-0249">Electron transport</keyword>
<evidence type="ECO:0000256" key="1">
    <source>
        <dbReference type="ARBA" id="ARBA00001971"/>
    </source>
</evidence>
<keyword evidence="9" id="KW-0813">Transport</keyword>
<keyword evidence="9 10" id="KW-0812">Transmembrane</keyword>
<keyword evidence="9" id="KW-0496">Mitochondrion</keyword>
<evidence type="ECO:0000313" key="12">
    <source>
        <dbReference type="EMBL" id="VDM99695.1"/>
    </source>
</evidence>
<dbReference type="PANTHER" id="PTHR10422">
    <property type="entry name" value="CYTOCHROME C OXIDASE SUBUNIT 1"/>
    <property type="match status" value="1"/>
</dbReference>
<gene>
    <name evidence="12" type="ORF">TCLT_LOCUS3296</name>
</gene>
<feature type="transmembrane region" description="Helical" evidence="10">
    <location>
        <begin position="230"/>
        <end position="248"/>
    </location>
</feature>
<keyword evidence="6" id="KW-1278">Translocase</keyword>
<evidence type="ECO:0000256" key="10">
    <source>
        <dbReference type="SAM" id="Phobius"/>
    </source>
</evidence>
<protein>
    <recommendedName>
        <fullName evidence="4 9">Cytochrome c oxidase subunit 1</fullName>
        <ecNumber evidence="9">7.1.1.9</ecNumber>
    </recommendedName>
</protein>
<dbReference type="GO" id="GO:0004129">
    <property type="term" value="F:cytochrome-c oxidase activity"/>
    <property type="evidence" value="ECO:0007669"/>
    <property type="project" value="UniProtKB-EC"/>
</dbReference>
<evidence type="ECO:0000256" key="3">
    <source>
        <dbReference type="ARBA" id="ARBA00009578"/>
    </source>
</evidence>
<keyword evidence="9" id="KW-0479">Metal-binding</keyword>
<comment type="cofactor">
    <cofactor evidence="1">
        <name>heme</name>
        <dbReference type="ChEBI" id="CHEBI:30413"/>
    </cofactor>
</comment>
<evidence type="ECO:0000313" key="13">
    <source>
        <dbReference type="Proteomes" id="UP000276776"/>
    </source>
</evidence>
<dbReference type="OrthoDB" id="5874796at2759"/>
<evidence type="ECO:0000256" key="6">
    <source>
        <dbReference type="ARBA" id="ARBA00022967"/>
    </source>
</evidence>
<dbReference type="EC" id="7.1.1.9" evidence="9"/>
<evidence type="ECO:0000256" key="2">
    <source>
        <dbReference type="ARBA" id="ARBA00004673"/>
    </source>
</evidence>
<accession>A0A0N5CSU5</accession>
<dbReference type="InterPro" id="IPR000883">
    <property type="entry name" value="Cyt_C_Oxase_1"/>
</dbReference>
<keyword evidence="9" id="KW-0408">Iron</keyword>
<dbReference type="Pfam" id="PF00115">
    <property type="entry name" value="COX1"/>
    <property type="match status" value="2"/>
</dbReference>
<reference evidence="14" key="1">
    <citation type="submission" date="2017-02" db="UniProtKB">
        <authorList>
            <consortium name="WormBaseParasite"/>
        </authorList>
    </citation>
    <scope>IDENTIFICATION</scope>
</reference>
<dbReference type="InterPro" id="IPR023616">
    <property type="entry name" value="Cyt_c_oxase-like_su1_dom"/>
</dbReference>
<dbReference type="GO" id="GO:0005743">
    <property type="term" value="C:mitochondrial inner membrane"/>
    <property type="evidence" value="ECO:0007669"/>
    <property type="project" value="UniProtKB-SubCell"/>
</dbReference>
<dbReference type="PROSITE" id="PS50855">
    <property type="entry name" value="COX1"/>
    <property type="match status" value="1"/>
</dbReference>
<dbReference type="GO" id="GO:0015990">
    <property type="term" value="P:electron transport coupled proton transport"/>
    <property type="evidence" value="ECO:0007669"/>
    <property type="project" value="TreeGrafter"/>
</dbReference>
<comment type="pathway">
    <text evidence="2 9">Energy metabolism; oxidative phosphorylation.</text>
</comment>
<evidence type="ECO:0000259" key="11">
    <source>
        <dbReference type="PROSITE" id="PS50855"/>
    </source>
</evidence>
<dbReference type="SUPFAM" id="SSF81442">
    <property type="entry name" value="Cytochrome c oxidase subunit I-like"/>
    <property type="match status" value="1"/>
</dbReference>
<keyword evidence="13" id="KW-1185">Reference proteome</keyword>
<reference evidence="12 13" key="2">
    <citation type="submission" date="2018-11" db="EMBL/GenBank/DDBJ databases">
        <authorList>
            <consortium name="Pathogen Informatics"/>
        </authorList>
    </citation>
    <scope>NUCLEOTIDE SEQUENCE [LARGE SCALE GENOMIC DNA]</scope>
</reference>
<dbReference type="GO" id="GO:0022904">
    <property type="term" value="P:respiratory electron transport chain"/>
    <property type="evidence" value="ECO:0007669"/>
    <property type="project" value="TreeGrafter"/>
</dbReference>
<keyword evidence="9 10" id="KW-0472">Membrane</keyword>
<dbReference type="AlphaFoldDB" id="A0A0N5CSU5"/>
<proteinExistence type="inferred from homology"/>
<dbReference type="EMBL" id="UYYF01001252">
    <property type="protein sequence ID" value="VDM99695.1"/>
    <property type="molecule type" value="Genomic_DNA"/>
</dbReference>
<sequence>MNIFCGMLFINVMKESILKTVNHKTIGIYYIVPGYWAGLGGSVLSIIMRLELSGPGVYLFFGTLRRGKSIHGVLIISFNDYAYFNWGAPEIAFPRLNALSFWLTFVALLMDGLSVFLIGSGTRRVEGQSGMRMDCIILGLHTVGIGSLLGAINFMFTTQNIRLTAVTLDQMSIFLVLYCFYYLVVISILLFMILKGIRPLLFQHLEAVLFLTDKERLFDQVSTSVWGHHMYPVGFIILFTLGDLRSIVLRAASLDIVLHDTYYVLAHFHYTLSLGAVFGIFSGSFMMAVFGKPRKI</sequence>
<dbReference type="Gene3D" id="1.20.210.10">
    <property type="entry name" value="Cytochrome c oxidase-like, subunit I domain"/>
    <property type="match status" value="2"/>
</dbReference>
<dbReference type="GO" id="GO:0020037">
    <property type="term" value="F:heme binding"/>
    <property type="evidence" value="ECO:0007669"/>
    <property type="project" value="InterPro"/>
</dbReference>
<evidence type="ECO:0000256" key="8">
    <source>
        <dbReference type="ARBA" id="ARBA00049512"/>
    </source>
</evidence>
<feature type="transmembrane region" description="Helical" evidence="10">
    <location>
        <begin position="172"/>
        <end position="194"/>
    </location>
</feature>
<dbReference type="STRING" id="103827.A0A0N5CSU5"/>
<feature type="transmembrane region" description="Helical" evidence="10">
    <location>
        <begin position="131"/>
        <end position="152"/>
    </location>
</feature>
<dbReference type="GO" id="GO:0006119">
    <property type="term" value="P:oxidative phosphorylation"/>
    <property type="evidence" value="ECO:0007669"/>
    <property type="project" value="UniProtKB-UniPathway"/>
</dbReference>
<feature type="transmembrane region" description="Helical" evidence="10">
    <location>
        <begin position="98"/>
        <end position="119"/>
    </location>
</feature>
<keyword evidence="9" id="KW-0186">Copper</keyword>